<feature type="region of interest" description="Disordered" evidence="1">
    <location>
        <begin position="1"/>
        <end position="108"/>
    </location>
</feature>
<evidence type="ECO:0000256" key="1">
    <source>
        <dbReference type="SAM" id="MobiDB-lite"/>
    </source>
</evidence>
<dbReference type="OrthoDB" id="8068979at2759"/>
<keyword evidence="3" id="KW-1185">Reference proteome</keyword>
<dbReference type="EMBL" id="WJQU01000003">
    <property type="protein sequence ID" value="KAJ6636983.1"/>
    <property type="molecule type" value="Genomic_DNA"/>
</dbReference>
<feature type="compositionally biased region" description="Low complexity" evidence="1">
    <location>
        <begin position="22"/>
        <end position="32"/>
    </location>
</feature>
<feature type="compositionally biased region" description="Low complexity" evidence="1">
    <location>
        <begin position="45"/>
        <end position="56"/>
    </location>
</feature>
<reference evidence="2" key="1">
    <citation type="submission" date="2022-07" db="EMBL/GenBank/DDBJ databases">
        <authorList>
            <person name="Trinca V."/>
            <person name="Uliana J.V.C."/>
            <person name="Torres T.T."/>
            <person name="Ward R.J."/>
            <person name="Monesi N."/>
        </authorList>
    </citation>
    <scope>NUCLEOTIDE SEQUENCE</scope>
    <source>
        <strain evidence="2">HSMRA1968</strain>
        <tissue evidence="2">Whole embryos</tissue>
    </source>
</reference>
<proteinExistence type="predicted"/>
<feature type="compositionally biased region" description="Basic and acidic residues" evidence="1">
    <location>
        <begin position="58"/>
        <end position="80"/>
    </location>
</feature>
<sequence>MYQMTAPGEAIYASTGKSVPMSSSTLLRTSGRSARHSRGGGGMTSSSSASSNSNNNLDRYRESRDNREQKEKDDLKDSHRPTRLLLQNDRDEDEPPPEPAPPEVPPRAQSLLASIKKLSSHTIKMDENGDLKHEEFIPSNQHVYNQLKKRYSVQSRNKINKLHESFEQPH</sequence>
<dbReference type="AlphaFoldDB" id="A0A9Q0MS16"/>
<evidence type="ECO:0000313" key="2">
    <source>
        <dbReference type="EMBL" id="KAJ6636983.1"/>
    </source>
</evidence>
<comment type="caution">
    <text evidence="2">The sequence shown here is derived from an EMBL/GenBank/DDBJ whole genome shotgun (WGS) entry which is preliminary data.</text>
</comment>
<dbReference type="Proteomes" id="UP001151699">
    <property type="component" value="Chromosome X"/>
</dbReference>
<gene>
    <name evidence="2" type="ORF">Bhyg_09709</name>
</gene>
<protein>
    <submittedName>
        <fullName evidence="2">Uncharacterized protein</fullName>
    </submittedName>
</protein>
<evidence type="ECO:0000313" key="3">
    <source>
        <dbReference type="Proteomes" id="UP001151699"/>
    </source>
</evidence>
<organism evidence="2 3">
    <name type="scientific">Pseudolycoriella hygida</name>
    <dbReference type="NCBI Taxonomy" id="35572"/>
    <lineage>
        <taxon>Eukaryota</taxon>
        <taxon>Metazoa</taxon>
        <taxon>Ecdysozoa</taxon>
        <taxon>Arthropoda</taxon>
        <taxon>Hexapoda</taxon>
        <taxon>Insecta</taxon>
        <taxon>Pterygota</taxon>
        <taxon>Neoptera</taxon>
        <taxon>Endopterygota</taxon>
        <taxon>Diptera</taxon>
        <taxon>Nematocera</taxon>
        <taxon>Sciaroidea</taxon>
        <taxon>Sciaridae</taxon>
        <taxon>Pseudolycoriella</taxon>
    </lineage>
</organism>
<name>A0A9Q0MS16_9DIPT</name>
<accession>A0A9Q0MS16</accession>